<protein>
    <submittedName>
        <fullName evidence="2">Uncharacterized protein</fullName>
    </submittedName>
</protein>
<comment type="caution">
    <text evidence="2">The sequence shown here is derived from an EMBL/GenBank/DDBJ whole genome shotgun (WGS) entry which is preliminary data.</text>
</comment>
<feature type="region of interest" description="Disordered" evidence="1">
    <location>
        <begin position="104"/>
        <end position="124"/>
    </location>
</feature>
<proteinExistence type="predicted"/>
<reference evidence="2 3" key="1">
    <citation type="submission" date="2024-01" db="EMBL/GenBank/DDBJ databases">
        <title>The genomes of 5 underutilized Papilionoideae crops provide insights into root nodulation and disease resistanc.</title>
        <authorList>
            <person name="Jiang F."/>
        </authorList>
    </citation>
    <scope>NUCLEOTIDE SEQUENCE [LARGE SCALE GENOMIC DNA]</scope>
    <source>
        <strain evidence="2">DUOXIRENSHENG_FW03</strain>
        <tissue evidence="2">Leaves</tissue>
    </source>
</reference>
<evidence type="ECO:0000313" key="2">
    <source>
        <dbReference type="EMBL" id="KAK7396702.1"/>
    </source>
</evidence>
<dbReference type="EMBL" id="JAYMYS010000004">
    <property type="protein sequence ID" value="KAK7396702.1"/>
    <property type="molecule type" value="Genomic_DNA"/>
</dbReference>
<evidence type="ECO:0000256" key="1">
    <source>
        <dbReference type="SAM" id="MobiDB-lite"/>
    </source>
</evidence>
<keyword evidence="3" id="KW-1185">Reference proteome</keyword>
<accession>A0AAN9XKY4</accession>
<organism evidence="2 3">
    <name type="scientific">Psophocarpus tetragonolobus</name>
    <name type="common">Winged bean</name>
    <name type="synonym">Dolichos tetragonolobus</name>
    <dbReference type="NCBI Taxonomy" id="3891"/>
    <lineage>
        <taxon>Eukaryota</taxon>
        <taxon>Viridiplantae</taxon>
        <taxon>Streptophyta</taxon>
        <taxon>Embryophyta</taxon>
        <taxon>Tracheophyta</taxon>
        <taxon>Spermatophyta</taxon>
        <taxon>Magnoliopsida</taxon>
        <taxon>eudicotyledons</taxon>
        <taxon>Gunneridae</taxon>
        <taxon>Pentapetalae</taxon>
        <taxon>rosids</taxon>
        <taxon>fabids</taxon>
        <taxon>Fabales</taxon>
        <taxon>Fabaceae</taxon>
        <taxon>Papilionoideae</taxon>
        <taxon>50 kb inversion clade</taxon>
        <taxon>NPAAA clade</taxon>
        <taxon>indigoferoid/millettioid clade</taxon>
        <taxon>Phaseoleae</taxon>
        <taxon>Psophocarpus</taxon>
    </lineage>
</organism>
<gene>
    <name evidence="2" type="ORF">VNO78_17860</name>
</gene>
<evidence type="ECO:0000313" key="3">
    <source>
        <dbReference type="Proteomes" id="UP001386955"/>
    </source>
</evidence>
<sequence length="124" mass="14246">MRHHVHIVDHSHVVKLKATYEDKITFILSWSSAPALEKGSVIEVFISEGEMEKGRDHVNLPKYERQSLENKKHKPNVVKLGEKAYVRRTNGSIGHAFTVRIRTGNQNQTKGGSVKGYKWKKRTR</sequence>
<name>A0AAN9XKY4_PSOTE</name>
<dbReference type="AlphaFoldDB" id="A0AAN9XKY4"/>
<dbReference type="Proteomes" id="UP001386955">
    <property type="component" value="Unassembled WGS sequence"/>
</dbReference>